<feature type="transmembrane region" description="Helical" evidence="7">
    <location>
        <begin position="6"/>
        <end position="23"/>
    </location>
</feature>
<evidence type="ECO:0000256" key="3">
    <source>
        <dbReference type="ARBA" id="ARBA00022801"/>
    </source>
</evidence>
<evidence type="ECO:0000259" key="8">
    <source>
        <dbReference type="Pfam" id="PF01435"/>
    </source>
</evidence>
<dbReference type="PANTHER" id="PTHR34978:SF3">
    <property type="entry name" value="SLR0241 PROTEIN"/>
    <property type="match status" value="1"/>
</dbReference>
<reference evidence="9 10" key="1">
    <citation type="journal article" date="2019" name="Int. J. Syst. Evol. Microbiol.">
        <title>The Global Catalogue of Microorganisms (GCM) 10K type strain sequencing project: providing services to taxonomists for standard genome sequencing and annotation.</title>
        <authorList>
            <consortium name="The Broad Institute Genomics Platform"/>
            <consortium name="The Broad Institute Genome Sequencing Center for Infectious Disease"/>
            <person name="Wu L."/>
            <person name="Ma J."/>
        </authorList>
    </citation>
    <scope>NUCLEOTIDE SEQUENCE [LARGE SCALE GENOMIC DNA]</scope>
    <source>
        <strain evidence="9 10">JCM 10425</strain>
    </source>
</reference>
<dbReference type="Pfam" id="PF01435">
    <property type="entry name" value="Peptidase_M48"/>
    <property type="match status" value="1"/>
</dbReference>
<dbReference type="InterPro" id="IPR001915">
    <property type="entry name" value="Peptidase_M48"/>
</dbReference>
<dbReference type="PANTHER" id="PTHR34978">
    <property type="entry name" value="POSSIBLE SENSOR-TRANSDUCER PROTEIN BLAR"/>
    <property type="match status" value="1"/>
</dbReference>
<evidence type="ECO:0000256" key="4">
    <source>
        <dbReference type="ARBA" id="ARBA00022833"/>
    </source>
</evidence>
<gene>
    <name evidence="9" type="ORF">GCM10009539_53510</name>
</gene>
<dbReference type="InterPro" id="IPR052173">
    <property type="entry name" value="Beta-lactam_resp_regulator"/>
</dbReference>
<comment type="caution">
    <text evidence="9">The sequence shown here is derived from an EMBL/GenBank/DDBJ whole genome shotgun (WGS) entry which is preliminary data.</text>
</comment>
<keyword evidence="4 6" id="KW-0862">Zinc</keyword>
<keyword evidence="3 6" id="KW-0378">Hydrolase</keyword>
<keyword evidence="5 6" id="KW-0482">Metalloprotease</keyword>
<dbReference type="RefSeq" id="WP_344651664.1">
    <property type="nucleotide sequence ID" value="NZ_BAAAGX010000020.1"/>
</dbReference>
<accession>A0ABN0UTU1</accession>
<name>A0ABN0UTU1_9ACTN</name>
<feature type="transmembrane region" description="Helical" evidence="7">
    <location>
        <begin position="281"/>
        <end position="303"/>
    </location>
</feature>
<keyword evidence="7" id="KW-0472">Membrane</keyword>
<proteinExistence type="inferred from homology"/>
<feature type="domain" description="Peptidase M48" evidence="8">
    <location>
        <begin position="142"/>
        <end position="198"/>
    </location>
</feature>
<evidence type="ECO:0000256" key="1">
    <source>
        <dbReference type="ARBA" id="ARBA00022670"/>
    </source>
</evidence>
<feature type="transmembrane region" description="Helical" evidence="7">
    <location>
        <begin position="83"/>
        <end position="107"/>
    </location>
</feature>
<comment type="cofactor">
    <cofactor evidence="6">
        <name>Zn(2+)</name>
        <dbReference type="ChEBI" id="CHEBI:29105"/>
    </cofactor>
    <text evidence="6">Binds 1 zinc ion per subunit.</text>
</comment>
<protein>
    <submittedName>
        <fullName evidence="9">M56 family metallopeptidase</fullName>
    </submittedName>
</protein>
<keyword evidence="10" id="KW-1185">Reference proteome</keyword>
<dbReference type="Gene3D" id="3.30.2010.10">
    <property type="entry name" value="Metalloproteases ('zincins'), catalytic domain"/>
    <property type="match status" value="1"/>
</dbReference>
<feature type="transmembrane region" description="Helical" evidence="7">
    <location>
        <begin position="35"/>
        <end position="63"/>
    </location>
</feature>
<evidence type="ECO:0000256" key="6">
    <source>
        <dbReference type="RuleBase" id="RU003983"/>
    </source>
</evidence>
<keyword evidence="2" id="KW-0479">Metal-binding</keyword>
<dbReference type="CDD" id="cd07326">
    <property type="entry name" value="M56_BlaR1_MecR1_like"/>
    <property type="match status" value="1"/>
</dbReference>
<evidence type="ECO:0000256" key="5">
    <source>
        <dbReference type="ARBA" id="ARBA00023049"/>
    </source>
</evidence>
<evidence type="ECO:0000313" key="10">
    <source>
        <dbReference type="Proteomes" id="UP001500967"/>
    </source>
</evidence>
<keyword evidence="7" id="KW-1133">Transmembrane helix</keyword>
<dbReference type="EMBL" id="BAAAGX010000020">
    <property type="protein sequence ID" value="GAA0261239.1"/>
    <property type="molecule type" value="Genomic_DNA"/>
</dbReference>
<evidence type="ECO:0000256" key="7">
    <source>
        <dbReference type="SAM" id="Phobius"/>
    </source>
</evidence>
<keyword evidence="7" id="KW-0812">Transmembrane</keyword>
<evidence type="ECO:0000256" key="2">
    <source>
        <dbReference type="ARBA" id="ARBA00022723"/>
    </source>
</evidence>
<sequence length="309" mass="31974">MLPTIAGLGIVAVLLIGPVPAVLSRAEWVQREPRAVLVLWQALGLAGGLAAVGAVLAAALAPLGSSLPAAAAAYWRGGDLDGFHLFLLGAAVGLLGWLLTMTAVSSWKATRVRSRQRELVDLVSTPWPNRVSPARPTGAGARLIEHPAAAAYCLPGPSSRVVITTGALSLLDADELDAVLAHEHAHLAERHDLLLLPFAAWSDAMFGLAGTQRVRTAVAQLVEMLADDRACLGRDRAVLAAALARVGVAGAGGTPSGALGSTDLAVLPRVRRLLEPPAPSLLLRSVSYAAALVTITVPFWALLVPLAVH</sequence>
<keyword evidence="1 6" id="KW-0645">Protease</keyword>
<comment type="similarity">
    <text evidence="6">Belongs to the peptidase M48 family.</text>
</comment>
<organism evidence="9 10">
    <name type="scientific">Cryptosporangium japonicum</name>
    <dbReference type="NCBI Taxonomy" id="80872"/>
    <lineage>
        <taxon>Bacteria</taxon>
        <taxon>Bacillati</taxon>
        <taxon>Actinomycetota</taxon>
        <taxon>Actinomycetes</taxon>
        <taxon>Cryptosporangiales</taxon>
        <taxon>Cryptosporangiaceae</taxon>
        <taxon>Cryptosporangium</taxon>
    </lineage>
</organism>
<evidence type="ECO:0000313" key="9">
    <source>
        <dbReference type="EMBL" id="GAA0261239.1"/>
    </source>
</evidence>
<dbReference type="Proteomes" id="UP001500967">
    <property type="component" value="Unassembled WGS sequence"/>
</dbReference>